<evidence type="ECO:0000313" key="2">
    <source>
        <dbReference type="EMBL" id="MBB4064233.1"/>
    </source>
</evidence>
<dbReference type="RefSeq" id="WP_183365465.1">
    <property type="nucleotide sequence ID" value="NZ_JACIEZ010000002.1"/>
</dbReference>
<feature type="region of interest" description="Disordered" evidence="1">
    <location>
        <begin position="18"/>
        <end position="59"/>
    </location>
</feature>
<feature type="region of interest" description="Disordered" evidence="1">
    <location>
        <begin position="101"/>
        <end position="121"/>
    </location>
</feature>
<reference evidence="2 3" key="1">
    <citation type="submission" date="2020-08" db="EMBL/GenBank/DDBJ databases">
        <title>Genomic Encyclopedia of Type Strains, Phase IV (KMG-IV): sequencing the most valuable type-strain genomes for metagenomic binning, comparative biology and taxonomic classification.</title>
        <authorList>
            <person name="Goeker M."/>
        </authorList>
    </citation>
    <scope>NUCLEOTIDE SEQUENCE [LARGE SCALE GENOMIC DNA]</scope>
    <source>
        <strain evidence="2 3">DSM 29853</strain>
    </source>
</reference>
<comment type="caution">
    <text evidence="2">The sequence shown here is derived from an EMBL/GenBank/DDBJ whole genome shotgun (WGS) entry which is preliminary data.</text>
</comment>
<evidence type="ECO:0000256" key="1">
    <source>
        <dbReference type="SAM" id="MobiDB-lite"/>
    </source>
</evidence>
<accession>A0A7W6J5E2</accession>
<dbReference type="Proteomes" id="UP000528286">
    <property type="component" value="Unassembled WGS sequence"/>
</dbReference>
<keyword evidence="3" id="KW-1185">Reference proteome</keyword>
<dbReference type="EMBL" id="JACIEZ010000002">
    <property type="protein sequence ID" value="MBB4064233.1"/>
    <property type="molecule type" value="Genomic_DNA"/>
</dbReference>
<protein>
    <submittedName>
        <fullName evidence="2">Uncharacterized protein</fullName>
    </submittedName>
</protein>
<dbReference type="AlphaFoldDB" id="A0A7W6J5E2"/>
<organism evidence="2 3">
    <name type="scientific">Gellertiella hungarica</name>
    <dbReference type="NCBI Taxonomy" id="1572859"/>
    <lineage>
        <taxon>Bacteria</taxon>
        <taxon>Pseudomonadati</taxon>
        <taxon>Pseudomonadota</taxon>
        <taxon>Alphaproteobacteria</taxon>
        <taxon>Hyphomicrobiales</taxon>
        <taxon>Rhizobiaceae</taxon>
        <taxon>Gellertiella</taxon>
    </lineage>
</organism>
<evidence type="ECO:0000313" key="3">
    <source>
        <dbReference type="Proteomes" id="UP000528286"/>
    </source>
</evidence>
<gene>
    <name evidence="2" type="ORF">GGR23_001410</name>
</gene>
<feature type="compositionally biased region" description="Basic and acidic residues" evidence="1">
    <location>
        <begin position="34"/>
        <end position="50"/>
    </location>
</feature>
<proteinExistence type="predicted"/>
<name>A0A7W6J5E2_9HYPH</name>
<sequence>MDHSTTIDLRWGDDYEAKTDDHWGQHHRPQKIHQQSDDEAARKTKLEKRQAAYQAKQKRKLERIKERYRTDPVFRAKRLEVSREANKRRYHSAPEYRQRVLERGRTAKRRCSTPEGTPVPIDHALVIPSE</sequence>